<evidence type="ECO:0000313" key="2">
    <source>
        <dbReference type="EMBL" id="PPS10191.1"/>
    </source>
</evidence>
<reference evidence="2 3" key="1">
    <citation type="submission" date="2015-01" db="EMBL/GenBank/DDBJ databases">
        <title>Genome of allotetraploid Gossypium barbadense reveals genomic plasticity and fiber elongation in cotton evolution.</title>
        <authorList>
            <person name="Chen X."/>
            <person name="Liu X."/>
            <person name="Zhao B."/>
            <person name="Zheng H."/>
            <person name="Hu Y."/>
            <person name="Lu G."/>
            <person name="Yang C."/>
            <person name="Chen J."/>
            <person name="Shan C."/>
            <person name="Zhang L."/>
            <person name="Zhou Y."/>
            <person name="Wang L."/>
            <person name="Guo W."/>
            <person name="Bai Y."/>
            <person name="Ruan J."/>
            <person name="Shangguan X."/>
            <person name="Mao Y."/>
            <person name="Jiang J."/>
            <person name="Zhu Y."/>
            <person name="Lei J."/>
            <person name="Kang H."/>
            <person name="Chen S."/>
            <person name="He X."/>
            <person name="Wang R."/>
            <person name="Wang Y."/>
            <person name="Chen J."/>
            <person name="Wang L."/>
            <person name="Yu S."/>
            <person name="Wang B."/>
            <person name="Wei J."/>
            <person name="Song S."/>
            <person name="Lu X."/>
            <person name="Gao Z."/>
            <person name="Gu W."/>
            <person name="Deng X."/>
            <person name="Ma D."/>
            <person name="Wang S."/>
            <person name="Liang W."/>
            <person name="Fang L."/>
            <person name="Cai C."/>
            <person name="Zhu X."/>
            <person name="Zhou B."/>
            <person name="Zhang Y."/>
            <person name="Chen Z."/>
            <person name="Xu S."/>
            <person name="Zhu R."/>
            <person name="Wang S."/>
            <person name="Zhang T."/>
            <person name="Zhao G."/>
        </authorList>
    </citation>
    <scope>NUCLEOTIDE SEQUENCE [LARGE SCALE GENOMIC DNA]</scope>
    <source>
        <strain evidence="3">cv. Xinhai21</strain>
        <tissue evidence="2">Leaf</tissue>
    </source>
</reference>
<dbReference type="AlphaFoldDB" id="A0A2P5Y3S7"/>
<feature type="compositionally biased region" description="Polar residues" evidence="1">
    <location>
        <begin position="68"/>
        <end position="78"/>
    </location>
</feature>
<feature type="region of interest" description="Disordered" evidence="1">
    <location>
        <begin position="297"/>
        <end position="346"/>
    </location>
</feature>
<organism evidence="2 3">
    <name type="scientific">Gossypium barbadense</name>
    <name type="common">Sea Island cotton</name>
    <name type="synonym">Hibiscus barbadensis</name>
    <dbReference type="NCBI Taxonomy" id="3634"/>
    <lineage>
        <taxon>Eukaryota</taxon>
        <taxon>Viridiplantae</taxon>
        <taxon>Streptophyta</taxon>
        <taxon>Embryophyta</taxon>
        <taxon>Tracheophyta</taxon>
        <taxon>Spermatophyta</taxon>
        <taxon>Magnoliopsida</taxon>
        <taxon>eudicotyledons</taxon>
        <taxon>Gunneridae</taxon>
        <taxon>Pentapetalae</taxon>
        <taxon>rosids</taxon>
        <taxon>malvids</taxon>
        <taxon>Malvales</taxon>
        <taxon>Malvaceae</taxon>
        <taxon>Malvoideae</taxon>
        <taxon>Gossypium</taxon>
    </lineage>
</organism>
<evidence type="ECO:0000313" key="3">
    <source>
        <dbReference type="Proteomes" id="UP000239757"/>
    </source>
</evidence>
<proteinExistence type="predicted"/>
<gene>
    <name evidence="2" type="ORF">GOBAR_AA10455</name>
</gene>
<evidence type="ECO:0000256" key="1">
    <source>
        <dbReference type="SAM" id="MobiDB-lite"/>
    </source>
</evidence>
<name>A0A2P5Y3S7_GOSBA</name>
<dbReference type="OrthoDB" id="1725265at2759"/>
<dbReference type="EMBL" id="KZ663759">
    <property type="protein sequence ID" value="PPS10191.1"/>
    <property type="molecule type" value="Genomic_DNA"/>
</dbReference>
<dbReference type="Proteomes" id="UP000239757">
    <property type="component" value="Unassembled WGS sequence"/>
</dbReference>
<sequence length="346" mass="38333">MPNAVKFLKELLANKWKLDEASHKTGSKNTYEPCSSNIKGPIYKERRLVIEELDEWRTYKPRTHHNPKPSQDEINTSPNQLKVGDKVLLDATDPRIATSEPNGEIPLMVLSIFSNVIVEVMYPKFGTFKWAKKPKQHGHATQPCLETVVGTENLAWACDIPVPFTCGRHYEANTDIMSTRGKKIVVPSSKKRKGAASSSGIVQFHLGGLVHQLSILEDIFHRYIHYSPSKCWNALVLASATYDPSRSKALTLPPFLRKGFISIGPYVTRLAQHFGVLNTAAESSSLTLIGQMSSQGISTQSIGKDDPEDITDDVPPHHEDPSSQPPPPHRPVHAAASYSDISKLLT</sequence>
<feature type="region of interest" description="Disordered" evidence="1">
    <location>
        <begin position="59"/>
        <end position="78"/>
    </location>
</feature>
<protein>
    <submittedName>
        <fullName evidence="2">Uncharacterized protein</fullName>
    </submittedName>
</protein>
<accession>A0A2P5Y3S7</accession>